<evidence type="ECO:0000256" key="3">
    <source>
        <dbReference type="ARBA" id="ARBA00023125"/>
    </source>
</evidence>
<comment type="caution">
    <text evidence="6">The sequence shown here is derived from an EMBL/GenBank/DDBJ whole genome shotgun (WGS) entry which is preliminary data.</text>
</comment>
<dbReference type="Gene3D" id="1.10.10.10">
    <property type="entry name" value="Winged helix-like DNA-binding domain superfamily/Winged helix DNA-binding domain"/>
    <property type="match status" value="1"/>
</dbReference>
<dbReference type="AlphaFoldDB" id="A0A318QK62"/>
<dbReference type="Gene3D" id="3.40.190.290">
    <property type="match status" value="1"/>
</dbReference>
<dbReference type="GO" id="GO:0043565">
    <property type="term" value="F:sequence-specific DNA binding"/>
    <property type="evidence" value="ECO:0007669"/>
    <property type="project" value="TreeGrafter"/>
</dbReference>
<gene>
    <name evidence="6" type="ORF">CFR77_13920</name>
</gene>
<dbReference type="InterPro" id="IPR000847">
    <property type="entry name" value="LysR_HTH_N"/>
</dbReference>
<dbReference type="InterPro" id="IPR036388">
    <property type="entry name" value="WH-like_DNA-bd_sf"/>
</dbReference>
<dbReference type="PANTHER" id="PTHR30537:SF5">
    <property type="entry name" value="HTH-TYPE TRANSCRIPTIONAL ACTIVATOR TTDR-RELATED"/>
    <property type="match status" value="1"/>
</dbReference>
<comment type="similarity">
    <text evidence="1">Belongs to the LysR transcriptional regulatory family.</text>
</comment>
<dbReference type="Pfam" id="PF03466">
    <property type="entry name" value="LysR_substrate"/>
    <property type="match status" value="1"/>
</dbReference>
<keyword evidence="3" id="KW-0238">DNA-binding</keyword>
<dbReference type="EMBL" id="NKUA01000026">
    <property type="protein sequence ID" value="PYD77748.1"/>
    <property type="molecule type" value="Genomic_DNA"/>
</dbReference>
<dbReference type="OrthoDB" id="9812435at2"/>
<evidence type="ECO:0000256" key="4">
    <source>
        <dbReference type="ARBA" id="ARBA00023163"/>
    </source>
</evidence>
<dbReference type="InterPro" id="IPR058163">
    <property type="entry name" value="LysR-type_TF_proteobact-type"/>
</dbReference>
<proteinExistence type="inferred from homology"/>
<dbReference type="SUPFAM" id="SSF46785">
    <property type="entry name" value="Winged helix' DNA-binding domain"/>
    <property type="match status" value="1"/>
</dbReference>
<sequence>MHCTDRPHNQGGPERPVTELGSFAAAAQRLTLSPQMVAKHIEALERHLGTRLLHRTTRRQSLTEIGSLYCEQCHLVLKAVERADNLAANTLGEPRGTLAVSVPVTFGRTMFPMFLHNFRKKFPKVRLQVSLTDQLVHPTLDGHEAVIRIGEPDPDLTVVSRPLASYSLTVCAAPAYLEKFGAPDSPEELARHQCLVYENSANSVRTAWHFIRKTCTRSVMVSGTVTSNDWGFLLALTLSGEGIVLGSEQALKPELDSGRLVRILSQWRVPGRPMHLLYNAGPAMTPKLRSFVIEVQNAFPP</sequence>
<evidence type="ECO:0000259" key="5">
    <source>
        <dbReference type="PROSITE" id="PS50931"/>
    </source>
</evidence>
<keyword evidence="7" id="KW-1185">Reference proteome</keyword>
<evidence type="ECO:0000256" key="2">
    <source>
        <dbReference type="ARBA" id="ARBA00023015"/>
    </source>
</evidence>
<dbReference type="PANTHER" id="PTHR30537">
    <property type="entry name" value="HTH-TYPE TRANSCRIPTIONAL REGULATOR"/>
    <property type="match status" value="1"/>
</dbReference>
<feature type="domain" description="HTH lysR-type" evidence="5">
    <location>
        <begin position="19"/>
        <end position="63"/>
    </location>
</feature>
<evidence type="ECO:0000313" key="6">
    <source>
        <dbReference type="EMBL" id="PYD77748.1"/>
    </source>
</evidence>
<dbReference type="InterPro" id="IPR036390">
    <property type="entry name" value="WH_DNA-bd_sf"/>
</dbReference>
<dbReference type="GO" id="GO:0003700">
    <property type="term" value="F:DNA-binding transcription factor activity"/>
    <property type="evidence" value="ECO:0007669"/>
    <property type="project" value="InterPro"/>
</dbReference>
<dbReference type="CDD" id="cd08422">
    <property type="entry name" value="PBP2_CrgA_like"/>
    <property type="match status" value="1"/>
</dbReference>
<keyword evidence="2" id="KW-0805">Transcription regulation</keyword>
<protein>
    <submittedName>
        <fullName evidence="6">LysR family transcriptional regulator</fullName>
    </submittedName>
</protein>
<evidence type="ECO:0000256" key="1">
    <source>
        <dbReference type="ARBA" id="ARBA00009437"/>
    </source>
</evidence>
<dbReference type="PROSITE" id="PS50931">
    <property type="entry name" value="HTH_LYSR"/>
    <property type="match status" value="1"/>
</dbReference>
<dbReference type="Pfam" id="PF00126">
    <property type="entry name" value="HTH_1"/>
    <property type="match status" value="1"/>
</dbReference>
<name>A0A318QK62_9PROT</name>
<organism evidence="6 7">
    <name type="scientific">Komagataeibacter sucrofermentans</name>
    <dbReference type="NCBI Taxonomy" id="1053551"/>
    <lineage>
        <taxon>Bacteria</taxon>
        <taxon>Pseudomonadati</taxon>
        <taxon>Pseudomonadota</taxon>
        <taxon>Alphaproteobacteria</taxon>
        <taxon>Acetobacterales</taxon>
        <taxon>Acetobacteraceae</taxon>
        <taxon>Komagataeibacter</taxon>
    </lineage>
</organism>
<evidence type="ECO:0000313" key="7">
    <source>
        <dbReference type="Proteomes" id="UP000247814"/>
    </source>
</evidence>
<dbReference type="Proteomes" id="UP000247814">
    <property type="component" value="Unassembled WGS sequence"/>
</dbReference>
<dbReference type="SUPFAM" id="SSF53850">
    <property type="entry name" value="Periplasmic binding protein-like II"/>
    <property type="match status" value="1"/>
</dbReference>
<dbReference type="GO" id="GO:0006351">
    <property type="term" value="P:DNA-templated transcription"/>
    <property type="evidence" value="ECO:0007669"/>
    <property type="project" value="TreeGrafter"/>
</dbReference>
<keyword evidence="4" id="KW-0804">Transcription</keyword>
<dbReference type="InterPro" id="IPR005119">
    <property type="entry name" value="LysR_subst-bd"/>
</dbReference>
<reference evidence="6 7" key="1">
    <citation type="submission" date="2017-07" db="EMBL/GenBank/DDBJ databases">
        <title>A draft genome sequence of Komagataeibacter sucrofermentans LMG 18788.</title>
        <authorList>
            <person name="Skraban J."/>
            <person name="Cleenwerck I."/>
            <person name="Vandamme P."/>
            <person name="Trcek J."/>
        </authorList>
    </citation>
    <scope>NUCLEOTIDE SEQUENCE [LARGE SCALE GENOMIC DNA]</scope>
    <source>
        <strain evidence="6 7">LMG 18788</strain>
    </source>
</reference>
<accession>A0A318QK62</accession>